<dbReference type="EMBL" id="MPUH01000486">
    <property type="protein sequence ID" value="OMJ79131.1"/>
    <property type="molecule type" value="Genomic_DNA"/>
</dbReference>
<accession>A0A1R2BQU9</accession>
<keyword evidence="3" id="KW-0677">Repeat</keyword>
<dbReference type="OrthoDB" id="270970at2759"/>
<dbReference type="InterPro" id="IPR012968">
    <property type="entry name" value="FerIin_dom"/>
</dbReference>
<dbReference type="CDD" id="cd04037">
    <property type="entry name" value="C2E_Ferlin"/>
    <property type="match status" value="1"/>
</dbReference>
<gene>
    <name evidence="8" type="ORF">SteCoe_20922</name>
</gene>
<keyword evidence="4 6" id="KW-1133">Transmembrane helix</keyword>
<comment type="subcellular location">
    <subcellularLocation>
        <location evidence="1">Membrane</location>
        <topology evidence="1">Single-pass membrane protein</topology>
    </subcellularLocation>
</comment>
<protein>
    <recommendedName>
        <fullName evidence="7">C2 domain-containing protein</fullName>
    </recommendedName>
</protein>
<name>A0A1R2BQU9_9CILI</name>
<dbReference type="Proteomes" id="UP000187209">
    <property type="component" value="Unassembled WGS sequence"/>
</dbReference>
<dbReference type="InterPro" id="IPR037724">
    <property type="entry name" value="C2E_Ferlin"/>
</dbReference>
<evidence type="ECO:0000313" key="9">
    <source>
        <dbReference type="Proteomes" id="UP000187209"/>
    </source>
</evidence>
<feature type="domain" description="C2" evidence="7">
    <location>
        <begin position="969"/>
        <end position="1090"/>
    </location>
</feature>
<dbReference type="CDD" id="cd00030">
    <property type="entry name" value="C2"/>
    <property type="match status" value="1"/>
</dbReference>
<dbReference type="PANTHER" id="PTHR12546">
    <property type="entry name" value="FER-1-LIKE"/>
    <property type="match status" value="1"/>
</dbReference>
<feature type="domain" description="C2" evidence="7">
    <location>
        <begin position="165"/>
        <end position="285"/>
    </location>
</feature>
<organism evidence="8 9">
    <name type="scientific">Stentor coeruleus</name>
    <dbReference type="NCBI Taxonomy" id="5963"/>
    <lineage>
        <taxon>Eukaryota</taxon>
        <taxon>Sar</taxon>
        <taxon>Alveolata</taxon>
        <taxon>Ciliophora</taxon>
        <taxon>Postciliodesmatophora</taxon>
        <taxon>Heterotrichea</taxon>
        <taxon>Heterotrichida</taxon>
        <taxon>Stentoridae</taxon>
        <taxon>Stentor</taxon>
    </lineage>
</organism>
<keyword evidence="5 6" id="KW-0472">Membrane</keyword>
<dbReference type="Gene3D" id="2.60.40.150">
    <property type="entry name" value="C2 domain"/>
    <property type="match status" value="5"/>
</dbReference>
<evidence type="ECO:0000256" key="6">
    <source>
        <dbReference type="SAM" id="Phobius"/>
    </source>
</evidence>
<reference evidence="8 9" key="1">
    <citation type="submission" date="2016-11" db="EMBL/GenBank/DDBJ databases">
        <title>The macronuclear genome of Stentor coeruleus: a giant cell with tiny introns.</title>
        <authorList>
            <person name="Slabodnick M."/>
            <person name="Ruby J.G."/>
            <person name="Reiff S.B."/>
            <person name="Swart E.C."/>
            <person name="Gosai S."/>
            <person name="Prabakaran S."/>
            <person name="Witkowska E."/>
            <person name="Larue G.E."/>
            <person name="Fisher S."/>
            <person name="Freeman R.M."/>
            <person name="Gunawardena J."/>
            <person name="Chu W."/>
            <person name="Stover N.A."/>
            <person name="Gregory B.D."/>
            <person name="Nowacki M."/>
            <person name="Derisi J."/>
            <person name="Roy S.W."/>
            <person name="Marshall W.F."/>
            <person name="Sood P."/>
        </authorList>
    </citation>
    <scope>NUCLEOTIDE SEQUENCE [LARGE SCALE GENOMIC DNA]</scope>
    <source>
        <strain evidence="8">WM001</strain>
    </source>
</reference>
<evidence type="ECO:0000256" key="2">
    <source>
        <dbReference type="ARBA" id="ARBA00022692"/>
    </source>
</evidence>
<sequence length="1369" mass="157837">MADLKGEKLKKGGYAFHIYLQVGRGLLSISEKNNVDPIVCMKVFGKNKCTKALKQITSGTLVTWDDHFYFDKEITTPTELDRERLTIEVRDQRFLLRDSLIGVFEMDLTFIYYQENHAVLNKWVVLSNPQSEDFSTVRGYLKISASVLHETDKPVDLTVPAKLTEKEDLMIPPQIKLQTKQLIIQFLKAEGLPKMDDNGTVDAYCIVRFGGVEGKTSWITADEATMSVSWFEEVMLPVVVPSVSSKLMVTVFDYDRMSREDDMVGSFNFEWSKVLKNEYRDFFWVNIYGGPENVNNDESKLMNSVTELATNWRGRALMRIFLKDDPRAMLKTQKIQDPEIIKEVKTKYEKGIRHEFRAKVHCGVALPCNDRISILVKWGDLKLQTERQAGNNGCYDWYEALGRRVTEIPYGEKVLPDVFIYLVKGDKNVCFARVPAEEFFKKNAEERWLKLSPDKAIGDIKNDWEGGYIKVQIYIGLYENDQEDYWIQRPIKSEGAKMKLICNIFQCRSLPPSDASGLADPYVVVYYQGQTISTDKEAKVQTLNPIWYEYHNMEIDFVSPEKSPPILVYVWDYDKLGGDDLMGICVIDVKDTSLVCIGDYNQAPRPRWLQLNMGKPGTEEGEILISFGLCSSDFEPSYQIAPATRDVTFEINILGLRDLKPSLGWMPVNKAFLKFDLKSLEMPGESQIIQELKTQPFEPGPNPNINTVLSFTSKIPVDHLFCPALTCNVHDYLLMGLSQPLLGTFYIKLGDIIQQSKGNFSRPQSMAYMELSRVNPFEKSITDDTSSDNLLDLGIARKPSIENPTLYRKSMIAPQIIPESPKAVKVAKKPVQLENIKKDPQFEDYDRQKRKIEVNRPDESVYYAIGYNREPEDGLKHYRYFINEEMENTEYIGESPFNIYEINRGQSRGLDGLMDSADKLDEKGQKTNSRVVGKFKGMIRIVENEEEVEKKKKINIIGYDGQEEVDDETEEKKFFKTITKQLLVRTECVIRVYILNCIDLAQRDLDSPSDPYVRIKIGKNKIVDRENYKLDEPNPDFYKHYDLNTFLPGDSMLKIQLWDFDDILPDDKIGTTRIDLEDRYFSYKWNKLEHKPIETRPLYMKSSRQPQGYVRMWLEIHQSKDRPTPIDITPKPPINFEARIIVWQSENVPTTAIEGASDLYMRAWINKEVPKETDTHYRCQNGNASWNWRMKFQIKLDGKSNYQLMLQLWDRDFFSSNAFIGDASINFSDIAREAWESGSRVQKQGSLDIQERLTRREIPKFWVDFKSVDKNGKEAKAGRVQVSFELVPDSRAKACPVGEGRNEPNIDPPLPKPDGRMEWTFNPVKMMSQMCGPDMRSRFCMMISLALCVVFLLLMFPMIISNAITSAIF</sequence>
<feature type="domain" description="C2" evidence="7">
    <location>
        <begin position="1118"/>
        <end position="1240"/>
    </location>
</feature>
<dbReference type="SMART" id="SM01202">
    <property type="entry name" value="FerI"/>
    <property type="match status" value="1"/>
</dbReference>
<dbReference type="InterPro" id="IPR037721">
    <property type="entry name" value="Ferlin"/>
</dbReference>
<dbReference type="GO" id="GO:0007009">
    <property type="term" value="P:plasma membrane organization"/>
    <property type="evidence" value="ECO:0007669"/>
    <property type="project" value="TreeGrafter"/>
</dbReference>
<feature type="transmembrane region" description="Helical" evidence="6">
    <location>
        <begin position="1341"/>
        <end position="1364"/>
    </location>
</feature>
<feature type="domain" description="C2" evidence="7">
    <location>
        <begin position="1"/>
        <end position="124"/>
    </location>
</feature>
<keyword evidence="9" id="KW-1185">Reference proteome</keyword>
<dbReference type="SUPFAM" id="SSF49562">
    <property type="entry name" value="C2 domain (Calcium/lipid-binding domain, CaLB)"/>
    <property type="match status" value="5"/>
</dbReference>
<comment type="caution">
    <text evidence="8">The sequence shown here is derived from an EMBL/GenBank/DDBJ whole genome shotgun (WGS) entry which is preliminary data.</text>
</comment>
<feature type="domain" description="C2" evidence="7">
    <location>
        <begin position="630"/>
        <end position="762"/>
    </location>
</feature>
<proteinExistence type="predicted"/>
<dbReference type="InterPro" id="IPR032362">
    <property type="entry name" value="Ferlin_C"/>
</dbReference>
<dbReference type="Pfam" id="PF16165">
    <property type="entry name" value="Ferlin_C"/>
    <property type="match status" value="1"/>
</dbReference>
<evidence type="ECO:0000256" key="3">
    <source>
        <dbReference type="ARBA" id="ARBA00022737"/>
    </source>
</evidence>
<dbReference type="Pfam" id="PF00168">
    <property type="entry name" value="C2"/>
    <property type="match status" value="5"/>
</dbReference>
<evidence type="ECO:0000256" key="1">
    <source>
        <dbReference type="ARBA" id="ARBA00004167"/>
    </source>
</evidence>
<dbReference type="PROSITE" id="PS50004">
    <property type="entry name" value="C2"/>
    <property type="match status" value="6"/>
</dbReference>
<evidence type="ECO:0000259" key="7">
    <source>
        <dbReference type="PROSITE" id="PS50004"/>
    </source>
</evidence>
<evidence type="ECO:0000256" key="5">
    <source>
        <dbReference type="ARBA" id="ARBA00023136"/>
    </source>
</evidence>
<dbReference type="InterPro" id="IPR035892">
    <property type="entry name" value="C2_domain_sf"/>
</dbReference>
<evidence type="ECO:0000313" key="8">
    <source>
        <dbReference type="EMBL" id="OMJ79131.1"/>
    </source>
</evidence>
<feature type="domain" description="C2" evidence="7">
    <location>
        <begin position="480"/>
        <end position="609"/>
    </location>
</feature>
<dbReference type="PANTHER" id="PTHR12546:SF33">
    <property type="entry name" value="SPERM VESICLE FUSION PROTEIN FER-1"/>
    <property type="match status" value="1"/>
</dbReference>
<evidence type="ECO:0000256" key="4">
    <source>
        <dbReference type="ARBA" id="ARBA00022989"/>
    </source>
</evidence>
<dbReference type="GO" id="GO:0016020">
    <property type="term" value="C:membrane"/>
    <property type="evidence" value="ECO:0007669"/>
    <property type="project" value="UniProtKB-SubCell"/>
</dbReference>
<dbReference type="SMART" id="SM00239">
    <property type="entry name" value="C2"/>
    <property type="match status" value="6"/>
</dbReference>
<keyword evidence="2 6" id="KW-0812">Transmembrane</keyword>
<dbReference type="InterPro" id="IPR000008">
    <property type="entry name" value="C2_dom"/>
</dbReference>